<reference evidence="1 2" key="1">
    <citation type="journal article" date="2014" name="BMC Genomics">
        <title>The complete genome sequences of poxviruses isolated from a penguin and a pigeon in South Africa and comparison to other sequenced avipoxviruses.</title>
        <authorList>
            <person name="Offerman K."/>
            <person name="Carulei O."/>
            <person name="van der Walt A.P."/>
            <person name="Douglass N."/>
            <person name="Williamson A.L."/>
        </authorList>
    </citation>
    <scope>NUCLEOTIDE SEQUENCE [LARGE SCALE GENOMIC DNA]</scope>
    <source>
        <strain evidence="1">FeP2</strain>
    </source>
</reference>
<organism evidence="1 2">
    <name type="scientific">Pigeonpox virus</name>
    <dbReference type="NCBI Taxonomy" id="10264"/>
    <lineage>
        <taxon>Viruses</taxon>
        <taxon>Varidnaviria</taxon>
        <taxon>Bamfordvirae</taxon>
        <taxon>Nucleocytoviricota</taxon>
        <taxon>Pokkesviricetes</taxon>
        <taxon>Chitovirales</taxon>
        <taxon>Poxviridae</taxon>
        <taxon>Chordopoxvirinae</taxon>
        <taxon>Avipoxvirus</taxon>
        <taxon>Avipoxvirus pigeonpox</taxon>
    </lineage>
</organism>
<name>A0A068EE00_9POXV</name>
<dbReference type="EMBL" id="KJ801920">
    <property type="protein sequence ID" value="AID46539.1"/>
    <property type="molecule type" value="Genomic_DNA"/>
</dbReference>
<sequence>MGDGKYITSYYMDKQISEYMDIFNILSVEGRRSMVCVMMFLSITGNDPIPIIFLRSLKSKYTNLDVVIKTVLDRYDSYKDVINITKSDFIDELETDYKKGNTCEELHNAIKTINYFDNTTDDFDKISDMYKIRFISVITSNFMRTGKYESYLLMKYAEKYFLAKGIYNEVSKVIQKAILYRKNEPSSIC</sequence>
<dbReference type="GeneID" id="19737747"/>
<evidence type="ECO:0000313" key="2">
    <source>
        <dbReference type="Proteomes" id="UP000101521"/>
    </source>
</evidence>
<proteinExistence type="predicted"/>
<keyword evidence="2" id="KW-1185">Reference proteome</keyword>
<accession>A0A068EE00</accession>
<dbReference type="KEGG" id="vg:19737747"/>
<dbReference type="RefSeq" id="YP_009046263.1">
    <property type="nucleotide sequence ID" value="NC_024447.1"/>
</dbReference>
<gene>
    <name evidence="1" type="ORF">fep_023</name>
</gene>
<dbReference type="Proteomes" id="UP000101521">
    <property type="component" value="Segment"/>
</dbReference>
<evidence type="ECO:0000313" key="1">
    <source>
        <dbReference type="EMBL" id="AID46539.1"/>
    </source>
</evidence>
<protein>
    <submittedName>
        <fullName evidence="1">Uncharacterized protein</fullName>
    </submittedName>
</protein>